<dbReference type="EMBL" id="CP031417">
    <property type="protein sequence ID" value="AXK81605.1"/>
    <property type="molecule type" value="Genomic_DNA"/>
</dbReference>
<gene>
    <name evidence="4" type="ORF">DW352_14405</name>
</gene>
<keyword evidence="1" id="KW-0560">Oxidoreductase</keyword>
<dbReference type="PANTHER" id="PTHR43818:SF11">
    <property type="entry name" value="BCDNA.GH03377"/>
    <property type="match status" value="1"/>
</dbReference>
<evidence type="ECO:0000259" key="2">
    <source>
        <dbReference type="Pfam" id="PF01408"/>
    </source>
</evidence>
<dbReference type="KEGG" id="ptaw:DW352_14405"/>
<dbReference type="Gene3D" id="3.40.50.720">
    <property type="entry name" value="NAD(P)-binding Rossmann-like Domain"/>
    <property type="match status" value="1"/>
</dbReference>
<feature type="domain" description="Gfo/Idh/MocA-like oxidoreductase N-terminal" evidence="2">
    <location>
        <begin position="21"/>
        <end position="139"/>
    </location>
</feature>
<protein>
    <submittedName>
        <fullName evidence="4">Gfo/Idh/MocA family oxidoreductase</fullName>
    </submittedName>
</protein>
<accession>A0A345ZXF8</accession>
<dbReference type="InterPro" id="IPR036291">
    <property type="entry name" value="NAD(P)-bd_dom_sf"/>
</dbReference>
<evidence type="ECO:0000313" key="4">
    <source>
        <dbReference type="EMBL" id="AXK81605.1"/>
    </source>
</evidence>
<feature type="domain" description="GFO/IDH/MocA-like oxidoreductase" evidence="3">
    <location>
        <begin position="151"/>
        <end position="270"/>
    </location>
</feature>
<dbReference type="InterPro" id="IPR000683">
    <property type="entry name" value="Gfo/Idh/MocA-like_OxRdtase_N"/>
</dbReference>
<evidence type="ECO:0000259" key="3">
    <source>
        <dbReference type="Pfam" id="PF22725"/>
    </source>
</evidence>
<dbReference type="InterPro" id="IPR055170">
    <property type="entry name" value="GFO_IDH_MocA-like_dom"/>
</dbReference>
<dbReference type="AlphaFoldDB" id="A0A345ZXF8"/>
<dbReference type="Gene3D" id="3.30.360.10">
    <property type="entry name" value="Dihydrodipicolinate Reductase, domain 2"/>
    <property type="match status" value="1"/>
</dbReference>
<dbReference type="Proteomes" id="UP000254889">
    <property type="component" value="Chromosome"/>
</dbReference>
<dbReference type="Pfam" id="PF01408">
    <property type="entry name" value="GFO_IDH_MocA"/>
    <property type="match status" value="1"/>
</dbReference>
<keyword evidence="5" id="KW-1185">Reference proteome</keyword>
<dbReference type="OrthoDB" id="9781031at2"/>
<dbReference type="InterPro" id="IPR050463">
    <property type="entry name" value="Gfo/Idh/MocA_oxidrdct_glycsds"/>
</dbReference>
<evidence type="ECO:0000256" key="1">
    <source>
        <dbReference type="ARBA" id="ARBA00023002"/>
    </source>
</evidence>
<dbReference type="PANTHER" id="PTHR43818">
    <property type="entry name" value="BCDNA.GH03377"/>
    <property type="match status" value="1"/>
</dbReference>
<organism evidence="4 5">
    <name type="scientific">Pseudolabrys taiwanensis</name>
    <dbReference type="NCBI Taxonomy" id="331696"/>
    <lineage>
        <taxon>Bacteria</taxon>
        <taxon>Pseudomonadati</taxon>
        <taxon>Pseudomonadota</taxon>
        <taxon>Alphaproteobacteria</taxon>
        <taxon>Hyphomicrobiales</taxon>
        <taxon>Xanthobacteraceae</taxon>
        <taxon>Pseudolabrys</taxon>
    </lineage>
</organism>
<sequence>MPQIHAAHVNLPHFQVLDPVIRLGIVGSNYGRLVQLPAFRADPRCDVVALAGGDATRTAARAREVGILKAYGDWRALVDDSEVDAVAIATIPSLQPEIALHALARGKPVFAEKPLANDLASARAMRDAAQASKLPTMVDFNFPPIAAWACAMDMLDAGAVGPLRHVAVHWHVENRAVQLRLRNWKTDGATGGGVLGNFVSHCLHYLEWFGGPISGLSARIGTLPDDPQAETTVSMSLTYATGVLISLSMSCASYLGIGHRLEFFGEDGTLVLFNPTADYMRGFELYHARRPATALTRVAVEDPLDPQYPDGRIAPVSRLAGRFLDAIEKGTPARPNFADGYRVQVLIDAARRSHETGTWIAVPAETQ</sequence>
<name>A0A345ZXF8_9HYPH</name>
<dbReference type="GO" id="GO:0016491">
    <property type="term" value="F:oxidoreductase activity"/>
    <property type="evidence" value="ECO:0007669"/>
    <property type="project" value="UniProtKB-KW"/>
</dbReference>
<proteinExistence type="predicted"/>
<dbReference type="GO" id="GO:0000166">
    <property type="term" value="F:nucleotide binding"/>
    <property type="evidence" value="ECO:0007669"/>
    <property type="project" value="InterPro"/>
</dbReference>
<dbReference type="SUPFAM" id="SSF51735">
    <property type="entry name" value="NAD(P)-binding Rossmann-fold domains"/>
    <property type="match status" value="1"/>
</dbReference>
<evidence type="ECO:0000313" key="5">
    <source>
        <dbReference type="Proteomes" id="UP000254889"/>
    </source>
</evidence>
<dbReference type="Pfam" id="PF22725">
    <property type="entry name" value="GFO_IDH_MocA_C3"/>
    <property type="match status" value="1"/>
</dbReference>
<reference evidence="4 5" key="1">
    <citation type="submission" date="2018-07" db="EMBL/GenBank/DDBJ databases">
        <authorList>
            <person name="Quirk P.G."/>
            <person name="Krulwich T.A."/>
        </authorList>
    </citation>
    <scope>NUCLEOTIDE SEQUENCE [LARGE SCALE GENOMIC DNA]</scope>
    <source>
        <strain evidence="4 5">CC-BB4</strain>
    </source>
</reference>
<dbReference type="SUPFAM" id="SSF55347">
    <property type="entry name" value="Glyceraldehyde-3-phosphate dehydrogenase-like, C-terminal domain"/>
    <property type="match status" value="1"/>
</dbReference>